<dbReference type="EMBL" id="JAANXD010000078">
    <property type="protein sequence ID" value="MBS1259059.1"/>
    <property type="molecule type" value="Genomic_DNA"/>
</dbReference>
<proteinExistence type="predicted"/>
<keyword evidence="1" id="KW-0812">Transmembrane</keyword>
<sequence>MTKLRVCFISALLVIASVPWFFTEFMSGHVLGFPTWAFYSLCITILYAIVTACFFQRYWSLFADDEG</sequence>
<name>A0A941W4I2_9BACT</name>
<dbReference type="Proteomes" id="UP000722750">
    <property type="component" value="Unassembled WGS sequence"/>
</dbReference>
<accession>A0A941W4I2</accession>
<protein>
    <recommendedName>
        <fullName evidence="4">DUF3311 domain-containing protein</fullName>
    </recommendedName>
</protein>
<keyword evidence="1" id="KW-1133">Transmembrane helix</keyword>
<evidence type="ECO:0000313" key="2">
    <source>
        <dbReference type="EMBL" id="MBS1259059.1"/>
    </source>
</evidence>
<dbReference type="AlphaFoldDB" id="A0A941W4I2"/>
<keyword evidence="1" id="KW-0472">Membrane</keyword>
<reference evidence="2" key="1">
    <citation type="journal article" date="2021" name="ISME J.">
        <title>Fine-scale metabolic discontinuity in a stratified prokaryote microbiome of a Red Sea deep halocline.</title>
        <authorList>
            <person name="Michoud G."/>
            <person name="Ngugi D.K."/>
            <person name="Barozzi A."/>
            <person name="Merlino G."/>
            <person name="Calleja M.L."/>
            <person name="Delgado-Huertas A."/>
            <person name="Moran X.A.G."/>
            <person name="Daffonchio D."/>
        </authorList>
    </citation>
    <scope>NUCLEOTIDE SEQUENCE</scope>
    <source>
        <strain evidence="2">SuakinDeep_MAG55_1</strain>
    </source>
</reference>
<feature type="transmembrane region" description="Helical" evidence="1">
    <location>
        <begin position="37"/>
        <end position="55"/>
    </location>
</feature>
<organism evidence="2 3">
    <name type="scientific">Candidatus Scalindua arabica</name>
    <dbReference type="NCBI Taxonomy" id="1127984"/>
    <lineage>
        <taxon>Bacteria</taxon>
        <taxon>Pseudomonadati</taxon>
        <taxon>Planctomycetota</taxon>
        <taxon>Candidatus Brocadiia</taxon>
        <taxon>Candidatus Brocadiales</taxon>
        <taxon>Candidatus Scalinduaceae</taxon>
        <taxon>Candidatus Scalindua</taxon>
    </lineage>
</organism>
<evidence type="ECO:0008006" key="4">
    <source>
        <dbReference type="Google" id="ProtNLM"/>
    </source>
</evidence>
<evidence type="ECO:0000256" key="1">
    <source>
        <dbReference type="SAM" id="Phobius"/>
    </source>
</evidence>
<comment type="caution">
    <text evidence="2">The sequence shown here is derived from an EMBL/GenBank/DDBJ whole genome shotgun (WGS) entry which is preliminary data.</text>
</comment>
<evidence type="ECO:0000313" key="3">
    <source>
        <dbReference type="Proteomes" id="UP000722750"/>
    </source>
</evidence>
<gene>
    <name evidence="2" type="ORF">MAG551_02125</name>
</gene>